<feature type="transmembrane region" description="Helical" evidence="5">
    <location>
        <begin position="206"/>
        <end position="228"/>
    </location>
</feature>
<keyword evidence="2 5" id="KW-0812">Transmembrane</keyword>
<proteinExistence type="predicted"/>
<dbReference type="EMBL" id="LT549890">
    <property type="protein sequence ID" value="SAI85388.1"/>
    <property type="molecule type" value="Genomic_DNA"/>
</dbReference>
<feature type="transmembrane region" description="Helical" evidence="5">
    <location>
        <begin position="433"/>
        <end position="455"/>
    </location>
</feature>
<evidence type="ECO:0000259" key="6">
    <source>
        <dbReference type="Pfam" id="PF00324"/>
    </source>
</evidence>
<feature type="transmembrane region" description="Helical" evidence="5">
    <location>
        <begin position="371"/>
        <end position="396"/>
    </location>
</feature>
<protein>
    <submittedName>
        <fullName evidence="7">Amino acid transporter related protein</fullName>
    </submittedName>
</protein>
<feature type="domain" description="Amino acid permease/ SLC12A" evidence="6">
    <location>
        <begin position="26"/>
        <end position="428"/>
    </location>
</feature>
<dbReference type="GO" id="GO:0016020">
    <property type="term" value="C:membrane"/>
    <property type="evidence" value="ECO:0007669"/>
    <property type="project" value="UniProtKB-SubCell"/>
</dbReference>
<dbReference type="Proteomes" id="UP000076770">
    <property type="component" value="Chromosome i"/>
</dbReference>
<reference evidence="8" key="1">
    <citation type="submission" date="2016-04" db="EMBL/GenBank/DDBJ databases">
        <authorList>
            <person name="Shah S.A."/>
            <person name="Garrett R.A."/>
        </authorList>
    </citation>
    <scope>NUCLEOTIDE SEQUENCE [LARGE SCALE GENOMIC DNA]</scope>
    <source>
        <strain evidence="8">ATCC 35091 / DSM 1616 / JCM 8930 / NBRC 15331 / P1</strain>
    </source>
</reference>
<evidence type="ECO:0000256" key="2">
    <source>
        <dbReference type="ARBA" id="ARBA00022692"/>
    </source>
</evidence>
<dbReference type="PANTHER" id="PTHR42770">
    <property type="entry name" value="AMINO ACID TRANSPORTER-RELATED"/>
    <property type="match status" value="1"/>
</dbReference>
<dbReference type="AlphaFoldDB" id="A0A157T3C9"/>
<sequence length="462" mass="49427">MEKMGKETEKNTQQGLAKGVVGYREVLAQGIASGAPAAATIGTLTGAAAFAYGALPLAVAIALIMVLLDATRLSIIARYVQSAGGIYAFIERGLGKKVAFVASMAYTIYIFAVIIFVYLIMGLMVPTGIEELGINLPSWIWIPLGLVNAIVSVIISYLGIRPSLKFTLIMSIAEITGIIATSILIFSKIPPDINTFTLAYVPPPKISNLGLGVSFGILAFTGYETVSVLGEEAKDPRNNIAKGVFTAALLLGITYIVGSEAFTVGWGVNNMSTYFNYLAPGLILAKTFGGTILLIILTALLINSNLACATGFTNCVTRVMYAMSVDKLLPSKLSSIHPKRRTPHIASLFTFIFTALYFIIMSLIFSPSNIFIATGITTTFGFLIAIFVVNISMLIVVKKNNALNIGNILIVAIVEAIIGYVFYATVITSAINVPVLIGVLTLVLWVVGGIIYLTLKRFFTQK</sequence>
<dbReference type="InterPro" id="IPR004841">
    <property type="entry name" value="AA-permease/SLC12A_dom"/>
</dbReference>
<dbReference type="GO" id="GO:0055085">
    <property type="term" value="P:transmembrane transport"/>
    <property type="evidence" value="ECO:0007669"/>
    <property type="project" value="InterPro"/>
</dbReference>
<dbReference type="PATRIC" id="fig|2287.9.peg.1920"/>
<organism evidence="7 8">
    <name type="scientific">Saccharolobus solfataricus</name>
    <name type="common">Sulfolobus solfataricus</name>
    <dbReference type="NCBI Taxonomy" id="2287"/>
    <lineage>
        <taxon>Archaea</taxon>
        <taxon>Thermoproteota</taxon>
        <taxon>Thermoprotei</taxon>
        <taxon>Sulfolobales</taxon>
        <taxon>Sulfolobaceae</taxon>
        <taxon>Saccharolobus</taxon>
    </lineage>
</organism>
<accession>A0A157T3C9</accession>
<evidence type="ECO:0000256" key="3">
    <source>
        <dbReference type="ARBA" id="ARBA00022989"/>
    </source>
</evidence>
<comment type="subcellular location">
    <subcellularLocation>
        <location evidence="1">Membrane</location>
        <topology evidence="1">Multi-pass membrane protein</topology>
    </subcellularLocation>
</comment>
<feature type="transmembrane region" description="Helical" evidence="5">
    <location>
        <begin position="277"/>
        <end position="302"/>
    </location>
</feature>
<name>A0A157T3C9_SACSO</name>
<feature type="transmembrane region" description="Helical" evidence="5">
    <location>
        <begin position="167"/>
        <end position="186"/>
    </location>
</feature>
<dbReference type="Gene3D" id="1.20.1740.10">
    <property type="entry name" value="Amino acid/polyamine transporter I"/>
    <property type="match status" value="1"/>
</dbReference>
<evidence type="ECO:0000256" key="4">
    <source>
        <dbReference type="ARBA" id="ARBA00023136"/>
    </source>
</evidence>
<evidence type="ECO:0000256" key="1">
    <source>
        <dbReference type="ARBA" id="ARBA00004141"/>
    </source>
</evidence>
<feature type="transmembrane region" description="Helical" evidence="5">
    <location>
        <begin position="140"/>
        <end position="160"/>
    </location>
</feature>
<dbReference type="PANTHER" id="PTHR42770:SF11">
    <property type="entry name" value="INNER MEMBRANE TRANSPORT PROTEIN YBAT"/>
    <property type="match status" value="1"/>
</dbReference>
<keyword evidence="3 5" id="KW-1133">Transmembrane helix</keyword>
<feature type="transmembrane region" description="Helical" evidence="5">
    <location>
        <begin position="98"/>
        <end position="120"/>
    </location>
</feature>
<gene>
    <name evidence="7" type="ORF">SSOP1_1834</name>
</gene>
<evidence type="ECO:0000313" key="8">
    <source>
        <dbReference type="Proteomes" id="UP000076770"/>
    </source>
</evidence>
<evidence type="ECO:0000256" key="5">
    <source>
        <dbReference type="SAM" id="Phobius"/>
    </source>
</evidence>
<evidence type="ECO:0000313" key="7">
    <source>
        <dbReference type="EMBL" id="SAI85388.1"/>
    </source>
</evidence>
<dbReference type="InterPro" id="IPR050367">
    <property type="entry name" value="APC_superfamily"/>
</dbReference>
<feature type="transmembrane region" description="Helical" evidence="5">
    <location>
        <begin position="408"/>
        <end position="427"/>
    </location>
</feature>
<feature type="transmembrane region" description="Helical" evidence="5">
    <location>
        <begin position="49"/>
        <end position="68"/>
    </location>
</feature>
<feature type="transmembrane region" description="Helical" evidence="5">
    <location>
        <begin position="345"/>
        <end position="365"/>
    </location>
</feature>
<dbReference type="PIRSF" id="PIRSF006060">
    <property type="entry name" value="AA_transporter"/>
    <property type="match status" value="1"/>
</dbReference>
<dbReference type="Pfam" id="PF00324">
    <property type="entry name" value="AA_permease"/>
    <property type="match status" value="1"/>
</dbReference>
<keyword evidence="4 5" id="KW-0472">Membrane</keyword>
<feature type="transmembrane region" description="Helical" evidence="5">
    <location>
        <begin position="240"/>
        <end position="257"/>
    </location>
</feature>